<dbReference type="PANTHER" id="PTHR13622:SF8">
    <property type="entry name" value="THIAMIN PYROPHOSPHOKINASE 1"/>
    <property type="match status" value="1"/>
</dbReference>
<dbReference type="GO" id="GO:0044715">
    <property type="term" value="F:8-oxo-dGDP phosphatase activity"/>
    <property type="evidence" value="ECO:0007669"/>
    <property type="project" value="UniProtKB-ARBA"/>
</dbReference>
<reference evidence="2 3" key="1">
    <citation type="journal article" date="2014" name="Genome Announc.">
        <title>Draft genome sequence of the pathogenic fungus Scedosporium apiospermum.</title>
        <authorList>
            <person name="Vandeputte P."/>
            <person name="Ghamrawi S."/>
            <person name="Rechenmann M."/>
            <person name="Iltis A."/>
            <person name="Giraud S."/>
            <person name="Fleury M."/>
            <person name="Thornton C."/>
            <person name="Delhaes L."/>
            <person name="Meyer W."/>
            <person name="Papon N."/>
            <person name="Bouchara J.P."/>
        </authorList>
    </citation>
    <scope>NUCLEOTIDE SEQUENCE [LARGE SCALE GENOMIC DNA]</scope>
    <source>
        <strain evidence="2 3">IHEM 14462</strain>
    </source>
</reference>
<dbReference type="InterPro" id="IPR015797">
    <property type="entry name" value="NUDIX_hydrolase-like_dom_sf"/>
</dbReference>
<dbReference type="VEuPathDB" id="FungiDB:SAPIO_CDS10236"/>
<dbReference type="AlphaFoldDB" id="A0A084FUZ9"/>
<feature type="domain" description="Nudix hydrolase" evidence="1">
    <location>
        <begin position="131"/>
        <end position="272"/>
    </location>
</feature>
<organism evidence="2 3">
    <name type="scientific">Pseudallescheria apiosperma</name>
    <name type="common">Scedosporium apiospermum</name>
    <dbReference type="NCBI Taxonomy" id="563466"/>
    <lineage>
        <taxon>Eukaryota</taxon>
        <taxon>Fungi</taxon>
        <taxon>Dikarya</taxon>
        <taxon>Ascomycota</taxon>
        <taxon>Pezizomycotina</taxon>
        <taxon>Sordariomycetes</taxon>
        <taxon>Hypocreomycetidae</taxon>
        <taxon>Microascales</taxon>
        <taxon>Microascaceae</taxon>
        <taxon>Scedosporium</taxon>
    </lineage>
</organism>
<dbReference type="PROSITE" id="PS51462">
    <property type="entry name" value="NUDIX"/>
    <property type="match status" value="1"/>
</dbReference>
<proteinExistence type="predicted"/>
<dbReference type="PANTHER" id="PTHR13622">
    <property type="entry name" value="THIAMIN PYROPHOSPHOKINASE"/>
    <property type="match status" value="1"/>
</dbReference>
<protein>
    <submittedName>
        <fullName evidence="2">NUDIX domain-containing protein</fullName>
    </submittedName>
</protein>
<evidence type="ECO:0000259" key="1">
    <source>
        <dbReference type="PROSITE" id="PS51462"/>
    </source>
</evidence>
<dbReference type="OMA" id="CIKAEST"/>
<keyword evidence="3" id="KW-1185">Reference proteome</keyword>
<gene>
    <name evidence="2" type="ORF">SAPIO_CDS10236</name>
</gene>
<dbReference type="RefSeq" id="XP_016638710.1">
    <property type="nucleotide sequence ID" value="XM_016783862.1"/>
</dbReference>
<dbReference type="EMBL" id="JOWA01000165">
    <property type="protein sequence ID" value="KEZ38911.1"/>
    <property type="molecule type" value="Genomic_DNA"/>
</dbReference>
<dbReference type="Pfam" id="PF00293">
    <property type="entry name" value="NUDIX"/>
    <property type="match status" value="1"/>
</dbReference>
<dbReference type="GeneID" id="27719412"/>
<dbReference type="KEGG" id="sapo:SAPIO_CDS10236"/>
<dbReference type="Gene3D" id="3.90.79.10">
    <property type="entry name" value="Nucleoside Triphosphate Pyrophosphohydrolase"/>
    <property type="match status" value="1"/>
</dbReference>
<dbReference type="FunFam" id="3.90.79.10:FF:000019">
    <property type="entry name" value="Thiamin pyrophosphokinase, putative"/>
    <property type="match status" value="1"/>
</dbReference>
<dbReference type="SUPFAM" id="SSF55811">
    <property type="entry name" value="Nudix"/>
    <property type="match status" value="1"/>
</dbReference>
<dbReference type="OrthoDB" id="10261522at2759"/>
<dbReference type="HOGENOM" id="CLU_048013_0_0_1"/>
<comment type="caution">
    <text evidence="2">The sequence shown here is derived from an EMBL/GenBank/DDBJ whole genome shotgun (WGS) entry which is preliminary data.</text>
</comment>
<evidence type="ECO:0000313" key="3">
    <source>
        <dbReference type="Proteomes" id="UP000028545"/>
    </source>
</evidence>
<evidence type="ECO:0000313" key="2">
    <source>
        <dbReference type="EMBL" id="KEZ38911.1"/>
    </source>
</evidence>
<accession>A0A084FUZ9</accession>
<name>A0A084FUZ9_PSEDA</name>
<dbReference type="CDD" id="cd03676">
    <property type="entry name" value="NUDIX_Tnr3_like"/>
    <property type="match status" value="1"/>
</dbReference>
<dbReference type="InterPro" id="IPR000086">
    <property type="entry name" value="NUDIX_hydrolase_dom"/>
</dbReference>
<sequence length="315" mass="35034">MAQRATSLLELVDVVDNVPSDFDFTTLYRLYLSDDPRPHGVLLPANVSRLPWTSAFQIDHAARTIHLADTSSGASPGPALSASLAEVIDAALEADVFPQLRRQHSEPYRIIGANHFVTLERWPSPIFGVASRGAHLTAYVGRGADMKIWIAQRSKNIYTYPGKLDTSVAGGVKATDSPGDCIVAEAWEEASLDGKFVRDNAKSVGMVSYVGENKRNGTIQPVVLYLYDLEMPEGMELKPQDDEVEYFVVMSVEEVRNAMMEYKFKPNCCLVMIDFFVRHGIITDENEEDYLELITRLRRKLPVPVSPSKLSKPAL</sequence>
<dbReference type="Proteomes" id="UP000028545">
    <property type="component" value="Unassembled WGS sequence"/>
</dbReference>